<feature type="domain" description="Calcineurin-like phosphoesterase C-terminal" evidence="3">
    <location>
        <begin position="348"/>
        <end position="513"/>
    </location>
</feature>
<dbReference type="InterPro" id="IPR032285">
    <property type="entry name" value="Metallophos_N"/>
</dbReference>
<dbReference type="EMBL" id="QEWP01000004">
    <property type="protein sequence ID" value="PWE00207.1"/>
    <property type="molecule type" value="Genomic_DNA"/>
</dbReference>
<name>A0A2U2BAZ2_9BACT</name>
<dbReference type="PANTHER" id="PTHR43143">
    <property type="entry name" value="METALLOPHOSPHOESTERASE, CALCINEURIN SUPERFAMILY"/>
    <property type="match status" value="1"/>
</dbReference>
<dbReference type="AlphaFoldDB" id="A0A2U2BAZ2"/>
<feature type="domain" description="Calcineurin-like phosphoesterase N-terminal" evidence="4">
    <location>
        <begin position="42"/>
        <end position="105"/>
    </location>
</feature>
<evidence type="ECO:0000259" key="4">
    <source>
        <dbReference type="Pfam" id="PF16371"/>
    </source>
</evidence>
<feature type="domain" description="Calcineurin-like phosphoesterase" evidence="2">
    <location>
        <begin position="161"/>
        <end position="328"/>
    </location>
</feature>
<keyword evidence="1" id="KW-0732">Signal</keyword>
<dbReference type="Pfam" id="PF16371">
    <property type="entry name" value="MetallophosN"/>
    <property type="match status" value="1"/>
</dbReference>
<dbReference type="PANTHER" id="PTHR43143:SF6">
    <property type="entry name" value="BLL3016 PROTEIN"/>
    <property type="match status" value="1"/>
</dbReference>
<evidence type="ECO:0000313" key="6">
    <source>
        <dbReference type="Proteomes" id="UP000244956"/>
    </source>
</evidence>
<dbReference type="InterPro" id="IPR004843">
    <property type="entry name" value="Calcineurin-like_PHP"/>
</dbReference>
<evidence type="ECO:0000256" key="1">
    <source>
        <dbReference type="SAM" id="SignalP"/>
    </source>
</evidence>
<dbReference type="SUPFAM" id="SSF56300">
    <property type="entry name" value="Metallo-dependent phosphatases"/>
    <property type="match status" value="1"/>
</dbReference>
<keyword evidence="6" id="KW-1185">Reference proteome</keyword>
<evidence type="ECO:0000259" key="3">
    <source>
        <dbReference type="Pfam" id="PF16370"/>
    </source>
</evidence>
<feature type="signal peptide" evidence="1">
    <location>
        <begin position="1"/>
        <end position="26"/>
    </location>
</feature>
<proteinExistence type="predicted"/>
<dbReference type="Pfam" id="PF16370">
    <property type="entry name" value="MetallophosC"/>
    <property type="match status" value="1"/>
</dbReference>
<dbReference type="InterPro" id="IPR029052">
    <property type="entry name" value="Metallo-depent_PP-like"/>
</dbReference>
<organism evidence="5 6">
    <name type="scientific">Marinilabilia rubra</name>
    <dbReference type="NCBI Taxonomy" id="2162893"/>
    <lineage>
        <taxon>Bacteria</taxon>
        <taxon>Pseudomonadati</taxon>
        <taxon>Bacteroidota</taxon>
        <taxon>Bacteroidia</taxon>
        <taxon>Marinilabiliales</taxon>
        <taxon>Marinilabiliaceae</taxon>
        <taxon>Marinilabilia</taxon>
    </lineage>
</organism>
<dbReference type="RefSeq" id="WP_109263830.1">
    <property type="nucleotide sequence ID" value="NZ_QEWP01000004.1"/>
</dbReference>
<reference evidence="5 6" key="1">
    <citation type="submission" date="2018-05" db="EMBL/GenBank/DDBJ databases">
        <title>Marinilabilia rubrum sp. nov., isolated from saltern sediment.</title>
        <authorList>
            <person name="Zhang R."/>
        </authorList>
    </citation>
    <scope>NUCLEOTIDE SEQUENCE [LARGE SCALE GENOMIC DNA]</scope>
    <source>
        <strain evidence="5 6">WTE16</strain>
    </source>
</reference>
<dbReference type="GO" id="GO:0016787">
    <property type="term" value="F:hydrolase activity"/>
    <property type="evidence" value="ECO:0007669"/>
    <property type="project" value="InterPro"/>
</dbReference>
<dbReference type="OrthoDB" id="1776264at2"/>
<dbReference type="Proteomes" id="UP000244956">
    <property type="component" value="Unassembled WGS sequence"/>
</dbReference>
<dbReference type="Gene3D" id="3.60.21.10">
    <property type="match status" value="1"/>
</dbReference>
<protein>
    <submittedName>
        <fullName evidence="5">Metallophosphoesterase</fullName>
    </submittedName>
</protein>
<evidence type="ECO:0000259" key="2">
    <source>
        <dbReference type="Pfam" id="PF00149"/>
    </source>
</evidence>
<accession>A0A2U2BAZ2</accession>
<dbReference type="InterPro" id="IPR032288">
    <property type="entry name" value="Metallophos_C"/>
</dbReference>
<evidence type="ECO:0000313" key="5">
    <source>
        <dbReference type="EMBL" id="PWE00207.1"/>
    </source>
</evidence>
<sequence length="526" mass="60130">MKQYILLPVLLIAGAFMINTSAQSTAKGTVYEDLNGNQKKEREEKGIAGVSISNGKEVVLTNTQGRYELPVDKDNIIFVIKPSGYNLPLNENNLPQFFHYHKPQGSPELKYDGVAPTGKLPKSIDFGLIPSAPVNNFTMLTFGDPQPYTKQQVDYFYRGIVKEVEGIQNVAFGLSLGDLVGDHLELFNPYIDAIKEVGIPWFNVMGNHDMNFDVKADSLSDETYEKHFGPANYSFNHGKVHFIILDNILYPDPRDGRGYWGGFRKDQLEFVKNDLKYVPKDHLVVLAFHIPLSEGMFGDSFNDEDREKLFNLLEEYPHTLSLSAHTHTQNQDFFDKKQGWQQEQPHHEYNVGTTSGDWYSGKLNEEGVPVSTMRDGTPRGYAYITFNGADYKIKYKVADQPVDYQMEIFAPKVVAHNERTSVRIVTNFFMGSENDSLFVRIDKGEWRKMRYINTYDPSYLHLLHEWDYADELMPGRRPSNPSESTHLWMAPIKTNLDPGMHTIEVKAHDQFGQIHTGTKTYRIATR</sequence>
<dbReference type="InterPro" id="IPR051918">
    <property type="entry name" value="STPP_CPPED1"/>
</dbReference>
<feature type="chain" id="PRO_5015606677" evidence="1">
    <location>
        <begin position="27"/>
        <end position="526"/>
    </location>
</feature>
<dbReference type="Pfam" id="PF00149">
    <property type="entry name" value="Metallophos"/>
    <property type="match status" value="1"/>
</dbReference>
<comment type="caution">
    <text evidence="5">The sequence shown here is derived from an EMBL/GenBank/DDBJ whole genome shotgun (WGS) entry which is preliminary data.</text>
</comment>
<gene>
    <name evidence="5" type="ORF">DDZ16_07605</name>
</gene>